<feature type="transmembrane region" description="Helical" evidence="1">
    <location>
        <begin position="212"/>
        <end position="231"/>
    </location>
</feature>
<keyword evidence="1" id="KW-0812">Transmembrane</keyword>
<feature type="transmembrane region" description="Helical" evidence="1">
    <location>
        <begin position="127"/>
        <end position="145"/>
    </location>
</feature>
<keyword evidence="1" id="KW-0472">Membrane</keyword>
<proteinExistence type="predicted"/>
<dbReference type="Proteomes" id="UP000664835">
    <property type="component" value="Unassembled WGS sequence"/>
</dbReference>
<evidence type="ECO:0000313" key="3">
    <source>
        <dbReference type="Proteomes" id="UP000664835"/>
    </source>
</evidence>
<keyword evidence="3" id="KW-1185">Reference proteome</keyword>
<accession>A0ABS3Q2E5</accession>
<organism evidence="2 3">
    <name type="scientific">Thiomicrorhabdus marina</name>
    <dbReference type="NCBI Taxonomy" id="2818442"/>
    <lineage>
        <taxon>Bacteria</taxon>
        <taxon>Pseudomonadati</taxon>
        <taxon>Pseudomonadota</taxon>
        <taxon>Gammaproteobacteria</taxon>
        <taxon>Thiotrichales</taxon>
        <taxon>Piscirickettsiaceae</taxon>
        <taxon>Thiomicrorhabdus</taxon>
    </lineage>
</organism>
<dbReference type="EMBL" id="JAGETV010000003">
    <property type="protein sequence ID" value="MBO1926495.1"/>
    <property type="molecule type" value="Genomic_DNA"/>
</dbReference>
<dbReference type="RefSeq" id="WP_208147573.1">
    <property type="nucleotide sequence ID" value="NZ_JAGETV010000003.1"/>
</dbReference>
<feature type="transmembrane region" description="Helical" evidence="1">
    <location>
        <begin position="157"/>
        <end position="176"/>
    </location>
</feature>
<dbReference type="InterPro" id="IPR010178">
    <property type="entry name" value="Lit"/>
</dbReference>
<reference evidence="2 3" key="1">
    <citation type="submission" date="2021-03" db="EMBL/GenBank/DDBJ databases">
        <title>Thiomicrorhabdus sp.nov.,novel sulfur-oxidizing bacteria isolated from coastal sediment.</title>
        <authorList>
            <person name="Liu X."/>
        </authorList>
    </citation>
    <scope>NUCLEOTIDE SEQUENCE [LARGE SCALE GENOMIC DNA]</scope>
    <source>
        <strain evidence="2 3">6S2-11</strain>
    </source>
</reference>
<protein>
    <submittedName>
        <fullName evidence="2">DUF1461 domain-containing protein</fullName>
    </submittedName>
</protein>
<evidence type="ECO:0000313" key="2">
    <source>
        <dbReference type="EMBL" id="MBO1926495.1"/>
    </source>
</evidence>
<comment type="caution">
    <text evidence="2">The sequence shown here is derived from an EMBL/GenBank/DDBJ whole genome shotgun (WGS) entry which is preliminary data.</text>
</comment>
<name>A0ABS3Q2E5_9GAMM</name>
<feature type="transmembrane region" description="Helical" evidence="1">
    <location>
        <begin position="12"/>
        <end position="32"/>
    </location>
</feature>
<sequence>MKTSTTLSLSLYRFIWVWLTLTLCLWLGWHLLAQFNFLYPLWHDYASIGANIDHYSPLNKFRHEFALTDRETRFAMFAGIVEAIHQHGQGLQDLTYPTSKGMVPLLRSPEIIHLQDVANLIDLLNKLALWLWAVWLVVSYLIVTHSKTTFINTKNSLLNLIIGLGVAIAVVLIIGAKKVFYQMHIWIFPDDHQWFFYYQESLMSTMMKAPDLFAWIAASLLLTALILYLAVHWIMNYFTKQAQHE</sequence>
<gene>
    <name evidence="2" type="ORF">J3998_02815</name>
</gene>
<dbReference type="Pfam" id="PF07314">
    <property type="entry name" value="Lit"/>
    <property type="match status" value="1"/>
</dbReference>
<evidence type="ECO:0000256" key="1">
    <source>
        <dbReference type="SAM" id="Phobius"/>
    </source>
</evidence>
<keyword evidence="1" id="KW-1133">Transmembrane helix</keyword>